<dbReference type="RefSeq" id="WP_157390416.1">
    <property type="nucleotide sequence ID" value="NZ_WRPP01000005.1"/>
</dbReference>
<dbReference type="AlphaFoldDB" id="A0A7K1V2X5"/>
<evidence type="ECO:0008006" key="3">
    <source>
        <dbReference type="Google" id="ProtNLM"/>
    </source>
</evidence>
<evidence type="ECO:0000313" key="1">
    <source>
        <dbReference type="EMBL" id="MVU80857.1"/>
    </source>
</evidence>
<gene>
    <name evidence="1" type="ORF">GPX89_26840</name>
</gene>
<evidence type="ECO:0000313" key="2">
    <source>
        <dbReference type="Proteomes" id="UP000466794"/>
    </source>
</evidence>
<sequence length="136" mass="15099">MPRYKISSAKTETFLVDTKEPDEDTIITLGRTASEWTLSKRLGSDTFPVMTVTPISGEAGADIKEDSNSHRVKYSLGYDEWIITECGDGEYAIETRGGGKMFVADDGSLQVSSDLSAGDTRQFWRFKEVPEQDPFS</sequence>
<comment type="caution">
    <text evidence="1">The sequence shown here is derived from an EMBL/GenBank/DDBJ whole genome shotgun (WGS) entry which is preliminary data.</text>
</comment>
<proteinExistence type="predicted"/>
<dbReference type="Proteomes" id="UP000466794">
    <property type="component" value="Unassembled WGS sequence"/>
</dbReference>
<dbReference type="EMBL" id="WRPP01000005">
    <property type="protein sequence ID" value="MVU80857.1"/>
    <property type="molecule type" value="Genomic_DNA"/>
</dbReference>
<accession>A0A7K1V2X5</accession>
<reference evidence="1 2" key="1">
    <citation type="submission" date="2019-12" db="EMBL/GenBank/DDBJ databases">
        <title>Nocardia sp. nov. ET3-3 isolated from soil.</title>
        <authorList>
            <person name="Kanchanasin P."/>
            <person name="Tanasupawat S."/>
            <person name="Yuki M."/>
            <person name="Kudo T."/>
        </authorList>
    </citation>
    <scope>NUCLEOTIDE SEQUENCE [LARGE SCALE GENOMIC DNA]</scope>
    <source>
        <strain evidence="1 2">ET3-3</strain>
    </source>
</reference>
<name>A0A7K1V2X5_9NOCA</name>
<keyword evidence="2" id="KW-1185">Reference proteome</keyword>
<protein>
    <recommendedName>
        <fullName evidence="3">Ricin B lectin domain-containing protein</fullName>
    </recommendedName>
</protein>
<organism evidence="1 2">
    <name type="scientific">Nocardia terrae</name>
    <dbReference type="NCBI Taxonomy" id="2675851"/>
    <lineage>
        <taxon>Bacteria</taxon>
        <taxon>Bacillati</taxon>
        <taxon>Actinomycetota</taxon>
        <taxon>Actinomycetes</taxon>
        <taxon>Mycobacteriales</taxon>
        <taxon>Nocardiaceae</taxon>
        <taxon>Nocardia</taxon>
    </lineage>
</organism>